<keyword evidence="4" id="KW-1185">Reference proteome</keyword>
<proteinExistence type="predicted"/>
<evidence type="ECO:0000313" key="3">
    <source>
        <dbReference type="EMBL" id="GFN83838.1"/>
    </source>
</evidence>
<name>A0AAV3YNY7_9GAST</name>
<evidence type="ECO:0000313" key="4">
    <source>
        <dbReference type="Proteomes" id="UP000735302"/>
    </source>
</evidence>
<dbReference type="Pfam" id="PF12854">
    <property type="entry name" value="PPR_1"/>
    <property type="match status" value="1"/>
</dbReference>
<evidence type="ECO:0000256" key="2">
    <source>
        <dbReference type="SAM" id="MobiDB-lite"/>
    </source>
</evidence>
<dbReference type="Gene3D" id="1.25.40.10">
    <property type="entry name" value="Tetratricopeptide repeat domain"/>
    <property type="match status" value="1"/>
</dbReference>
<feature type="repeat" description="PPR" evidence="1">
    <location>
        <begin position="202"/>
        <end position="236"/>
    </location>
</feature>
<feature type="compositionally biased region" description="Low complexity" evidence="2">
    <location>
        <begin position="974"/>
        <end position="989"/>
    </location>
</feature>
<dbReference type="GO" id="GO:0005634">
    <property type="term" value="C:nucleus"/>
    <property type="evidence" value="ECO:0007669"/>
    <property type="project" value="TreeGrafter"/>
</dbReference>
<organism evidence="3 4">
    <name type="scientific">Plakobranchus ocellatus</name>
    <dbReference type="NCBI Taxonomy" id="259542"/>
    <lineage>
        <taxon>Eukaryota</taxon>
        <taxon>Metazoa</taxon>
        <taxon>Spiralia</taxon>
        <taxon>Lophotrochozoa</taxon>
        <taxon>Mollusca</taxon>
        <taxon>Gastropoda</taxon>
        <taxon>Heterobranchia</taxon>
        <taxon>Euthyneura</taxon>
        <taxon>Panpulmonata</taxon>
        <taxon>Sacoglossa</taxon>
        <taxon>Placobranchoidea</taxon>
        <taxon>Plakobranchidae</taxon>
        <taxon>Plakobranchus</taxon>
    </lineage>
</organism>
<dbReference type="GO" id="GO:0003730">
    <property type="term" value="F:mRNA 3'-UTR binding"/>
    <property type="evidence" value="ECO:0007669"/>
    <property type="project" value="TreeGrafter"/>
</dbReference>
<reference evidence="3 4" key="1">
    <citation type="journal article" date="2021" name="Elife">
        <title>Chloroplast acquisition without the gene transfer in kleptoplastic sea slugs, Plakobranchus ocellatus.</title>
        <authorList>
            <person name="Maeda T."/>
            <person name="Takahashi S."/>
            <person name="Yoshida T."/>
            <person name="Shimamura S."/>
            <person name="Takaki Y."/>
            <person name="Nagai Y."/>
            <person name="Toyoda A."/>
            <person name="Suzuki Y."/>
            <person name="Arimoto A."/>
            <person name="Ishii H."/>
            <person name="Satoh N."/>
            <person name="Nishiyama T."/>
            <person name="Hasebe M."/>
            <person name="Maruyama T."/>
            <person name="Minagawa J."/>
            <person name="Obokata J."/>
            <person name="Shigenobu S."/>
        </authorList>
    </citation>
    <scope>NUCLEOTIDE SEQUENCE [LARGE SCALE GENOMIC DNA]</scope>
</reference>
<dbReference type="PROSITE" id="PS51375">
    <property type="entry name" value="PPR"/>
    <property type="match status" value="2"/>
</dbReference>
<evidence type="ECO:0000256" key="1">
    <source>
        <dbReference type="PROSITE-ProRule" id="PRU00708"/>
    </source>
</evidence>
<dbReference type="InterPro" id="IPR011990">
    <property type="entry name" value="TPR-like_helical_dom_sf"/>
</dbReference>
<dbReference type="InterPro" id="IPR033490">
    <property type="entry name" value="LRP130"/>
</dbReference>
<feature type="region of interest" description="Disordered" evidence="2">
    <location>
        <begin position="971"/>
        <end position="1008"/>
    </location>
</feature>
<dbReference type="InterPro" id="IPR002885">
    <property type="entry name" value="PPR_rpt"/>
</dbReference>
<accession>A0AAV3YNY7</accession>
<dbReference type="NCBIfam" id="TIGR00756">
    <property type="entry name" value="PPR"/>
    <property type="match status" value="2"/>
</dbReference>
<dbReference type="Proteomes" id="UP000735302">
    <property type="component" value="Unassembled WGS sequence"/>
</dbReference>
<gene>
    <name evidence="3" type="ORF">PoB_001034400</name>
</gene>
<dbReference type="Pfam" id="PF01535">
    <property type="entry name" value="PPR"/>
    <property type="match status" value="1"/>
</dbReference>
<sequence length="1008" mass="113055">MAAFIRCGAAVRSQIVASCNKGLICSAVFPQTLDLPVFSSTVPIRPMVTSVTEKEKLIDDVHRKIDYNQGISTQLFESLTASLESHGTLSEQDIGLLLHICSFGPFDSSSDKRLQFVEEAWNKLEKHGVSPSIKLFNIKLKAYCKNKKDFNALDELMKIKSMGLNPDKITYSLLIEGFCSQGDIDGANSVLEAMKTANLAINVALFNSFITGHLKAGSPEEAHKVLELIRSSGLNPNAQTFFKFAIFYAEEGDMDSVNKYINEAEEQGLPLDHSMLLDLHRTMITNGHSSAAAQLLKTISEKGIFSSMFMQKSCHLVAEGFVDAAVELYTMMPKVEEGKIVINSGNFLLRTMIVNGHTPQDVFNIADKIVEISPRSLAHRNALNFAYRAGKPDHAMELLQHMIAKNHVIKVPYIVPAICAFRIDKNVEGVYNATGLLLNLQGSGIRDDKLDQLVRCSYPALQHCGQSRENIVERFKDHKKLWNSIFFLDDLNTNGFDAALQKAEGKALDGMAFQWSDAPTSFVKHLPQDIDSCIEALHFIHEQDSVDQENFNYLTSRVVKYVMNQRNWPVLEKMLDNLLEKKMKKLCTGTGSYSGQRSRKGQFLSMEQLDEMSEEEVKKYQKKNPDRFLPRLVLLQKAMTADDLETMKQILRELQALGFNLTIVQTMKVITKLIQHNDVETAILYFEELKKLTGDSYRENIPLMIGEELIKQGNVEGTLQMIEVAKASKFPVVEPRSRSIKRNILASMLENAPTAEAATKVHSAMFESNPILADDDVMFIHGAYIKRISSTETDDELVNILLNMYQTHRTFPFHDFVLERLIKKEDVENLKKVMDLGNAAFGSNFFHHKLAFNFIRCGMLARGATVLKTPGFKLNERLINVNCQYLVKEKKIDVLEALVNVLKEMAVSQTSLLRHLVEGYVSVGNLKQASEAVQQFAMDYKQPPKSIVNFLIKAYSSSKDEVPEALNSILSIKSQSDQPESDSQPSDSDVTSAEDIEATGHADMLPKS</sequence>
<feature type="compositionally biased region" description="Basic and acidic residues" evidence="2">
    <location>
        <begin position="998"/>
        <end position="1008"/>
    </location>
</feature>
<dbReference type="GO" id="GO:0005739">
    <property type="term" value="C:mitochondrion"/>
    <property type="evidence" value="ECO:0007669"/>
    <property type="project" value="TreeGrafter"/>
</dbReference>
<dbReference type="EMBL" id="BLXT01001244">
    <property type="protein sequence ID" value="GFN83838.1"/>
    <property type="molecule type" value="Genomic_DNA"/>
</dbReference>
<dbReference type="PANTHER" id="PTHR46669:SF1">
    <property type="entry name" value="LEUCINE-RICH PPR MOTIF-CONTAINING PROTEIN, MITOCHONDRIAL"/>
    <property type="match status" value="1"/>
</dbReference>
<dbReference type="PANTHER" id="PTHR46669">
    <property type="entry name" value="LEUCINE-RICH PPR MOTIF-CONTAINING PROTEIN, MITOCHONDRIAL"/>
    <property type="match status" value="1"/>
</dbReference>
<comment type="caution">
    <text evidence="3">The sequence shown here is derived from an EMBL/GenBank/DDBJ whole genome shotgun (WGS) entry which is preliminary data.</text>
</comment>
<dbReference type="GO" id="GO:0070129">
    <property type="term" value="P:regulation of mitochondrial translation"/>
    <property type="evidence" value="ECO:0007669"/>
    <property type="project" value="TreeGrafter"/>
</dbReference>
<protein>
    <submittedName>
        <fullName evidence="3">Leucine-rich ppr motif-containing protein, mitochondrial</fullName>
    </submittedName>
</protein>
<feature type="repeat" description="PPR" evidence="1">
    <location>
        <begin position="167"/>
        <end position="201"/>
    </location>
</feature>
<dbReference type="AlphaFoldDB" id="A0AAV3YNY7"/>